<dbReference type="Pfam" id="PF02627">
    <property type="entry name" value="CMD"/>
    <property type="match status" value="1"/>
</dbReference>
<dbReference type="PANTHER" id="PTHR34846">
    <property type="entry name" value="4-CARBOXYMUCONOLACTONE DECARBOXYLASE FAMILY PROTEIN (AFU_ORTHOLOGUE AFUA_6G11590)"/>
    <property type="match status" value="1"/>
</dbReference>
<evidence type="ECO:0000259" key="1">
    <source>
        <dbReference type="Pfam" id="PF02627"/>
    </source>
</evidence>
<dbReference type="KEGG" id="hakz:J0X25_10910"/>
<dbReference type="InterPro" id="IPR029032">
    <property type="entry name" value="AhpD-like"/>
</dbReference>
<dbReference type="GO" id="GO:0051920">
    <property type="term" value="F:peroxiredoxin activity"/>
    <property type="evidence" value="ECO:0007669"/>
    <property type="project" value="InterPro"/>
</dbReference>
<sequence>MPRDDARIPLLTREELPDDYQYLFDEEVLGELHLFQSIAHVPRAMRAYMRYGTALWNAGDLSARERELAILAVARTVRARYEWHQHVELGRDAGITTDELEAIARDDDCSFPEREQAIVRYASAVAAGAVTDPLFEAAAAVTDTETVVGLTMLASYYLMTARVLDALSVPIDGGEFVGWIPE</sequence>
<dbReference type="GeneID" id="63187821"/>
<organism evidence="2 3">
    <name type="scientific">Haloterrigena alkaliphila</name>
    <dbReference type="NCBI Taxonomy" id="2816475"/>
    <lineage>
        <taxon>Archaea</taxon>
        <taxon>Methanobacteriati</taxon>
        <taxon>Methanobacteriota</taxon>
        <taxon>Stenosarchaea group</taxon>
        <taxon>Halobacteria</taxon>
        <taxon>Halobacteriales</taxon>
        <taxon>Natrialbaceae</taxon>
        <taxon>Haloterrigena</taxon>
    </lineage>
</organism>
<feature type="domain" description="Carboxymuconolactone decarboxylase-like" evidence="1">
    <location>
        <begin position="42"/>
        <end position="107"/>
    </location>
</feature>
<dbReference type="AlphaFoldDB" id="A0A8A2VI86"/>
<evidence type="ECO:0000313" key="3">
    <source>
        <dbReference type="Proteomes" id="UP000663203"/>
    </source>
</evidence>
<dbReference type="InterPro" id="IPR003779">
    <property type="entry name" value="CMD-like"/>
</dbReference>
<dbReference type="Proteomes" id="UP000663203">
    <property type="component" value="Chromosome"/>
</dbReference>
<dbReference type="SUPFAM" id="SSF69118">
    <property type="entry name" value="AhpD-like"/>
    <property type="match status" value="1"/>
</dbReference>
<dbReference type="EMBL" id="CP071462">
    <property type="protein sequence ID" value="QSW97928.1"/>
    <property type="molecule type" value="Genomic_DNA"/>
</dbReference>
<protein>
    <submittedName>
        <fullName evidence="2">Carboxymuconolactone decarboxylase family protein</fullName>
    </submittedName>
</protein>
<dbReference type="RefSeq" id="WP_207287547.1">
    <property type="nucleotide sequence ID" value="NZ_CP071462.1"/>
</dbReference>
<evidence type="ECO:0000313" key="2">
    <source>
        <dbReference type="EMBL" id="QSW97928.1"/>
    </source>
</evidence>
<keyword evidence="3" id="KW-1185">Reference proteome</keyword>
<gene>
    <name evidence="2" type="ORF">J0X25_10910</name>
</gene>
<name>A0A8A2VI86_9EURY</name>
<proteinExistence type="predicted"/>
<reference evidence="2 3" key="1">
    <citation type="submission" date="2021-03" db="EMBL/GenBank/DDBJ databases">
        <title>Haloterrigena longa sp. nov. and Haloterrigena limicola sp. nov., extremely halophilic archaea isolated from a salt lake.</title>
        <authorList>
            <person name="Henglin C."/>
        </authorList>
    </citation>
    <scope>NUCLEOTIDE SEQUENCE [LARGE SCALE GENOMIC DNA]</scope>
    <source>
        <strain evidence="2 3">KZCA68</strain>
    </source>
</reference>
<dbReference type="Gene3D" id="1.20.1290.10">
    <property type="entry name" value="AhpD-like"/>
    <property type="match status" value="1"/>
</dbReference>
<dbReference type="PANTHER" id="PTHR34846:SF11">
    <property type="entry name" value="4-CARBOXYMUCONOLACTONE DECARBOXYLASE FAMILY PROTEIN (AFU_ORTHOLOGUE AFUA_6G11590)"/>
    <property type="match status" value="1"/>
</dbReference>
<accession>A0A8A2VI86</accession>